<evidence type="ECO:0000256" key="4">
    <source>
        <dbReference type="PIRSR" id="PIRSR000097-1"/>
    </source>
</evidence>
<name>A0A6I3IUU2_9MICO</name>
<keyword evidence="2" id="KW-0521">NADP</keyword>
<dbReference type="PANTHER" id="PTHR43827">
    <property type="entry name" value="2,5-DIKETO-D-GLUCONIC ACID REDUCTASE"/>
    <property type="match status" value="1"/>
</dbReference>
<dbReference type="InterPro" id="IPR036812">
    <property type="entry name" value="NAD(P)_OxRdtase_dom_sf"/>
</dbReference>
<dbReference type="Gene3D" id="3.20.20.100">
    <property type="entry name" value="NADP-dependent oxidoreductase domain"/>
    <property type="match status" value="1"/>
</dbReference>
<evidence type="ECO:0000256" key="3">
    <source>
        <dbReference type="ARBA" id="ARBA00023002"/>
    </source>
</evidence>
<sequence length="282" mass="30920">MTTPIPTHTLNDGTALPQIGFGTYPLRGVEGVDAITSALQTGYRLIDSAVNYDNEREVGEALVRSEVPRPEVLVTTKVPGRFHEHHLAVQSVEDSLRRIGTDYLDLVLIHWPNPSVGQYVQAWQALVDVQERGLVRSIGVSNFTEAHLERVIERTGITPSVNQIELHPAFPQVELRAAHDRLGIRTEAWSPLGRAQDDGPLGSPAVTGPAEAHGVTPTQVILRWHLQLGVVPLPKSALPERQRSNLDVFGFELSEDEMAGITALGRPDGRLFGADPDTHEEM</sequence>
<dbReference type="FunFam" id="3.20.20.100:FF:000002">
    <property type="entry name" value="2,5-diketo-D-gluconic acid reductase A"/>
    <property type="match status" value="1"/>
</dbReference>
<comment type="caution">
    <text evidence="8">The sequence shown here is derived from an EMBL/GenBank/DDBJ whole genome shotgun (WGS) entry which is preliminary data.</text>
</comment>
<dbReference type="SUPFAM" id="SSF51430">
    <property type="entry name" value="NAD(P)-linked oxidoreductase"/>
    <property type="match status" value="1"/>
</dbReference>
<dbReference type="PROSITE" id="PS00063">
    <property type="entry name" value="ALDOKETO_REDUCTASE_3"/>
    <property type="match status" value="1"/>
</dbReference>
<dbReference type="PROSITE" id="PS00062">
    <property type="entry name" value="ALDOKETO_REDUCTASE_2"/>
    <property type="match status" value="1"/>
</dbReference>
<dbReference type="RefSeq" id="WP_154591987.1">
    <property type="nucleotide sequence ID" value="NZ_WLVL01000004.1"/>
</dbReference>
<dbReference type="Proteomes" id="UP000431092">
    <property type="component" value="Unassembled WGS sequence"/>
</dbReference>
<evidence type="ECO:0000256" key="1">
    <source>
        <dbReference type="ARBA" id="ARBA00007905"/>
    </source>
</evidence>
<dbReference type="PANTHER" id="PTHR43827:SF3">
    <property type="entry name" value="NADP-DEPENDENT OXIDOREDUCTASE DOMAIN-CONTAINING PROTEIN"/>
    <property type="match status" value="1"/>
</dbReference>
<evidence type="ECO:0000256" key="5">
    <source>
        <dbReference type="PIRSR" id="PIRSR000097-2"/>
    </source>
</evidence>
<keyword evidence="9" id="KW-1185">Reference proteome</keyword>
<proteinExistence type="inferred from homology"/>
<dbReference type="InterPro" id="IPR023210">
    <property type="entry name" value="NADP_OxRdtase_dom"/>
</dbReference>
<accession>A0A6I3IUU2</accession>
<dbReference type="PIRSF" id="PIRSF000097">
    <property type="entry name" value="AKR"/>
    <property type="match status" value="1"/>
</dbReference>
<comment type="similarity">
    <text evidence="1">Belongs to the aldo/keto reductase family.</text>
</comment>
<protein>
    <submittedName>
        <fullName evidence="8">Aldo/keto reductase</fullName>
    </submittedName>
</protein>
<dbReference type="GO" id="GO:0016616">
    <property type="term" value="F:oxidoreductase activity, acting on the CH-OH group of donors, NAD or NADP as acceptor"/>
    <property type="evidence" value="ECO:0007669"/>
    <property type="project" value="UniProtKB-ARBA"/>
</dbReference>
<reference evidence="8 9" key="1">
    <citation type="submission" date="2019-11" db="EMBL/GenBank/DDBJ databases">
        <title>Whole genome sequencing identifies a novel species of the genus Arsenicicoccus isolated from human blood.</title>
        <authorList>
            <person name="Jeong J.H."/>
            <person name="Kweon O.J."/>
            <person name="Kim H.R."/>
            <person name="Kim T.-H."/>
            <person name="Ha S.-M."/>
            <person name="Lee M.-K."/>
        </authorList>
    </citation>
    <scope>NUCLEOTIDE SEQUENCE [LARGE SCALE GENOMIC DNA]</scope>
    <source>
        <strain evidence="8 9">MKL-02</strain>
    </source>
</reference>
<evidence type="ECO:0000313" key="8">
    <source>
        <dbReference type="EMBL" id="MTB70616.1"/>
    </source>
</evidence>
<evidence type="ECO:0000259" key="7">
    <source>
        <dbReference type="Pfam" id="PF00248"/>
    </source>
</evidence>
<dbReference type="AlphaFoldDB" id="A0A6I3IUU2"/>
<dbReference type="EMBL" id="WLVL01000004">
    <property type="protein sequence ID" value="MTB70616.1"/>
    <property type="molecule type" value="Genomic_DNA"/>
</dbReference>
<feature type="binding site" evidence="5">
    <location>
        <position position="110"/>
    </location>
    <ligand>
        <name>substrate</name>
    </ligand>
</feature>
<feature type="domain" description="NADP-dependent oxidoreductase" evidence="7">
    <location>
        <begin position="19"/>
        <end position="193"/>
    </location>
</feature>
<keyword evidence="3" id="KW-0560">Oxidoreductase</keyword>
<dbReference type="InterPro" id="IPR020471">
    <property type="entry name" value="AKR"/>
</dbReference>
<evidence type="ECO:0000313" key="9">
    <source>
        <dbReference type="Proteomes" id="UP000431092"/>
    </source>
</evidence>
<dbReference type="InterPro" id="IPR018170">
    <property type="entry name" value="Aldo/ket_reductase_CS"/>
</dbReference>
<dbReference type="PRINTS" id="PR00069">
    <property type="entry name" value="ALDKETRDTASE"/>
</dbReference>
<feature type="active site" description="Proton donor" evidence="4">
    <location>
        <position position="52"/>
    </location>
</feature>
<organism evidence="8 9">
    <name type="scientific">Arsenicicoccus cauae</name>
    <dbReference type="NCBI Taxonomy" id="2663847"/>
    <lineage>
        <taxon>Bacteria</taxon>
        <taxon>Bacillati</taxon>
        <taxon>Actinomycetota</taxon>
        <taxon>Actinomycetes</taxon>
        <taxon>Micrococcales</taxon>
        <taxon>Intrasporangiaceae</taxon>
        <taxon>Arsenicicoccus</taxon>
    </lineage>
</organism>
<feature type="site" description="Lowers pKa of active site Tyr" evidence="6">
    <location>
        <position position="77"/>
    </location>
</feature>
<feature type="domain" description="NADP-dependent oxidoreductase" evidence="7">
    <location>
        <begin position="210"/>
        <end position="264"/>
    </location>
</feature>
<dbReference type="Pfam" id="PF00248">
    <property type="entry name" value="Aldo_ket_red"/>
    <property type="match status" value="2"/>
</dbReference>
<evidence type="ECO:0000256" key="6">
    <source>
        <dbReference type="PIRSR" id="PIRSR000097-3"/>
    </source>
</evidence>
<dbReference type="CDD" id="cd19132">
    <property type="entry name" value="AKR_AKR5D1_E1"/>
    <property type="match status" value="1"/>
</dbReference>
<evidence type="ECO:0000256" key="2">
    <source>
        <dbReference type="ARBA" id="ARBA00022857"/>
    </source>
</evidence>
<gene>
    <name evidence="8" type="ORF">GGG17_01220</name>
</gene>
<dbReference type="PROSITE" id="PS00798">
    <property type="entry name" value="ALDOKETO_REDUCTASE_1"/>
    <property type="match status" value="1"/>
</dbReference>